<sequence length="278" mass="32460">MRHEIILQDPAAGVRFFHSHSPGNSVTPHWHHSLEILYLHSGSLRVDYPDHSETVQAGDFALINSCTVHAVVSCPNEALVLQIPDDLLEKQVEDWQLLTFTVPPTDGNCESAKKREVLREILVRMLDLCDHREEGWLLAFKSELYRLLYLLVRDFSTRKVQGEYEHSLRYLDQLRQITGYIESNYNRRIKVQDIAAVLGYSEDYLSRMFRRQMGIGIIDYLYEIRIGHVYHDLTTTDRTVASIFEQHGCFNRKLAVRLFRQRYGISPGQMRRKSHEKS</sequence>
<feature type="domain" description="HTH araC/xylS-type" evidence="4">
    <location>
        <begin position="175"/>
        <end position="273"/>
    </location>
</feature>
<dbReference type="GO" id="GO:0043565">
    <property type="term" value="F:sequence-specific DNA binding"/>
    <property type="evidence" value="ECO:0007669"/>
    <property type="project" value="InterPro"/>
</dbReference>
<evidence type="ECO:0000256" key="3">
    <source>
        <dbReference type="ARBA" id="ARBA00023163"/>
    </source>
</evidence>
<dbReference type="CDD" id="cd02208">
    <property type="entry name" value="cupin_RmlC-like"/>
    <property type="match status" value="1"/>
</dbReference>
<dbReference type="Pfam" id="PF07883">
    <property type="entry name" value="Cupin_2"/>
    <property type="match status" value="1"/>
</dbReference>
<dbReference type="AlphaFoldDB" id="A0A9D1KSG5"/>
<dbReference type="PANTHER" id="PTHR43280">
    <property type="entry name" value="ARAC-FAMILY TRANSCRIPTIONAL REGULATOR"/>
    <property type="match status" value="1"/>
</dbReference>
<keyword evidence="2" id="KW-0238">DNA-binding</keyword>
<gene>
    <name evidence="5" type="ORF">IAC43_08130</name>
</gene>
<protein>
    <submittedName>
        <fullName evidence="5">AraC family transcriptional regulator</fullName>
    </submittedName>
</protein>
<evidence type="ECO:0000259" key="4">
    <source>
        <dbReference type="PROSITE" id="PS01124"/>
    </source>
</evidence>
<dbReference type="SUPFAM" id="SSF46689">
    <property type="entry name" value="Homeodomain-like"/>
    <property type="match status" value="1"/>
</dbReference>
<dbReference type="Proteomes" id="UP000824160">
    <property type="component" value="Unassembled WGS sequence"/>
</dbReference>
<reference evidence="5" key="2">
    <citation type="journal article" date="2021" name="PeerJ">
        <title>Extensive microbial diversity within the chicken gut microbiome revealed by metagenomics and culture.</title>
        <authorList>
            <person name="Gilroy R."/>
            <person name="Ravi A."/>
            <person name="Getino M."/>
            <person name="Pursley I."/>
            <person name="Horton D.L."/>
            <person name="Alikhan N.F."/>
            <person name="Baker D."/>
            <person name="Gharbi K."/>
            <person name="Hall N."/>
            <person name="Watson M."/>
            <person name="Adriaenssens E.M."/>
            <person name="Foster-Nyarko E."/>
            <person name="Jarju S."/>
            <person name="Secka A."/>
            <person name="Antonio M."/>
            <person name="Oren A."/>
            <person name="Chaudhuri R.R."/>
            <person name="La Ragione R."/>
            <person name="Hildebrand F."/>
            <person name="Pallen M.J."/>
        </authorList>
    </citation>
    <scope>NUCLEOTIDE SEQUENCE</scope>
    <source>
        <strain evidence="5">ChiBcec7-5410</strain>
    </source>
</reference>
<proteinExistence type="predicted"/>
<dbReference type="GO" id="GO:0003700">
    <property type="term" value="F:DNA-binding transcription factor activity"/>
    <property type="evidence" value="ECO:0007669"/>
    <property type="project" value="InterPro"/>
</dbReference>
<evidence type="ECO:0000256" key="1">
    <source>
        <dbReference type="ARBA" id="ARBA00023015"/>
    </source>
</evidence>
<dbReference type="EMBL" id="DVLW01000224">
    <property type="protein sequence ID" value="HIT95140.1"/>
    <property type="molecule type" value="Genomic_DNA"/>
</dbReference>
<comment type="caution">
    <text evidence="5">The sequence shown here is derived from an EMBL/GenBank/DDBJ whole genome shotgun (WGS) entry which is preliminary data.</text>
</comment>
<dbReference type="InterPro" id="IPR013096">
    <property type="entry name" value="Cupin_2"/>
</dbReference>
<reference evidence="5" key="1">
    <citation type="submission" date="2020-10" db="EMBL/GenBank/DDBJ databases">
        <authorList>
            <person name="Gilroy R."/>
        </authorList>
    </citation>
    <scope>NUCLEOTIDE SEQUENCE</scope>
    <source>
        <strain evidence="5">ChiBcec7-5410</strain>
    </source>
</reference>
<keyword evidence="3" id="KW-0804">Transcription</keyword>
<evidence type="ECO:0000256" key="2">
    <source>
        <dbReference type="ARBA" id="ARBA00023125"/>
    </source>
</evidence>
<keyword evidence="1" id="KW-0805">Transcription regulation</keyword>
<dbReference type="InterPro" id="IPR018060">
    <property type="entry name" value="HTH_AraC"/>
</dbReference>
<dbReference type="InterPro" id="IPR009057">
    <property type="entry name" value="Homeodomain-like_sf"/>
</dbReference>
<dbReference type="PANTHER" id="PTHR43280:SF2">
    <property type="entry name" value="HTH-TYPE TRANSCRIPTIONAL REGULATOR EXSA"/>
    <property type="match status" value="1"/>
</dbReference>
<dbReference type="InterPro" id="IPR011051">
    <property type="entry name" value="RmlC_Cupin_sf"/>
</dbReference>
<dbReference type="PROSITE" id="PS01124">
    <property type="entry name" value="HTH_ARAC_FAMILY_2"/>
    <property type="match status" value="1"/>
</dbReference>
<dbReference type="Gene3D" id="1.10.10.60">
    <property type="entry name" value="Homeodomain-like"/>
    <property type="match status" value="2"/>
</dbReference>
<evidence type="ECO:0000313" key="5">
    <source>
        <dbReference type="EMBL" id="HIT95140.1"/>
    </source>
</evidence>
<organism evidence="5 6">
    <name type="scientific">Candidatus Faecivivens stercoripullorum</name>
    <dbReference type="NCBI Taxonomy" id="2840805"/>
    <lineage>
        <taxon>Bacteria</taxon>
        <taxon>Bacillati</taxon>
        <taxon>Bacillota</taxon>
        <taxon>Clostridia</taxon>
        <taxon>Eubacteriales</taxon>
        <taxon>Oscillospiraceae</taxon>
        <taxon>Oscillospiraceae incertae sedis</taxon>
        <taxon>Candidatus Faecivivens</taxon>
    </lineage>
</organism>
<name>A0A9D1KSG5_9FIRM</name>
<dbReference type="SUPFAM" id="SSF51182">
    <property type="entry name" value="RmlC-like cupins"/>
    <property type="match status" value="1"/>
</dbReference>
<dbReference type="Gene3D" id="2.60.120.10">
    <property type="entry name" value="Jelly Rolls"/>
    <property type="match status" value="1"/>
</dbReference>
<dbReference type="Pfam" id="PF12833">
    <property type="entry name" value="HTH_18"/>
    <property type="match status" value="1"/>
</dbReference>
<accession>A0A9D1KSG5</accession>
<dbReference type="InterPro" id="IPR014710">
    <property type="entry name" value="RmlC-like_jellyroll"/>
</dbReference>
<evidence type="ECO:0000313" key="6">
    <source>
        <dbReference type="Proteomes" id="UP000824160"/>
    </source>
</evidence>
<dbReference type="SMART" id="SM00342">
    <property type="entry name" value="HTH_ARAC"/>
    <property type="match status" value="1"/>
</dbReference>